<organism evidence="1 2">
    <name type="scientific">Rosa chinensis</name>
    <name type="common">China rose</name>
    <dbReference type="NCBI Taxonomy" id="74649"/>
    <lineage>
        <taxon>Eukaryota</taxon>
        <taxon>Viridiplantae</taxon>
        <taxon>Streptophyta</taxon>
        <taxon>Embryophyta</taxon>
        <taxon>Tracheophyta</taxon>
        <taxon>Spermatophyta</taxon>
        <taxon>Magnoliopsida</taxon>
        <taxon>eudicotyledons</taxon>
        <taxon>Gunneridae</taxon>
        <taxon>Pentapetalae</taxon>
        <taxon>rosids</taxon>
        <taxon>fabids</taxon>
        <taxon>Rosales</taxon>
        <taxon>Rosaceae</taxon>
        <taxon>Rosoideae</taxon>
        <taxon>Rosoideae incertae sedis</taxon>
        <taxon>Rosa</taxon>
    </lineage>
</organism>
<dbReference type="EMBL" id="PDCK01000044">
    <property type="protein sequence ID" value="PRQ24347.1"/>
    <property type="molecule type" value="Genomic_DNA"/>
</dbReference>
<accession>A0A2P6PQY5</accession>
<evidence type="ECO:0000313" key="2">
    <source>
        <dbReference type="Proteomes" id="UP000238479"/>
    </source>
</evidence>
<keyword evidence="2" id="KW-1185">Reference proteome</keyword>
<proteinExistence type="predicted"/>
<protein>
    <submittedName>
        <fullName evidence="1">Uncharacterized protein</fullName>
    </submittedName>
</protein>
<name>A0A2P6PQY5_ROSCH</name>
<gene>
    <name evidence="1" type="ORF">RchiOBHm_Chr6g0271431</name>
</gene>
<dbReference type="AlphaFoldDB" id="A0A2P6PQY5"/>
<dbReference type="Gramene" id="PRQ24347">
    <property type="protein sequence ID" value="PRQ24347"/>
    <property type="gene ID" value="RchiOBHm_Chr6g0271431"/>
</dbReference>
<dbReference type="Proteomes" id="UP000238479">
    <property type="component" value="Chromosome 6"/>
</dbReference>
<evidence type="ECO:0000313" key="1">
    <source>
        <dbReference type="EMBL" id="PRQ24347.1"/>
    </source>
</evidence>
<comment type="caution">
    <text evidence="1">The sequence shown here is derived from an EMBL/GenBank/DDBJ whole genome shotgun (WGS) entry which is preliminary data.</text>
</comment>
<sequence>MVHTKSNKENQNRLQGIRWNYTMNGMNDKELETLILNLKSNASIAQHKVEGWRLGRLLLLLLFA</sequence>
<reference evidence="1 2" key="1">
    <citation type="journal article" date="2018" name="Nat. Genet.">
        <title>The Rosa genome provides new insights in the design of modern roses.</title>
        <authorList>
            <person name="Bendahmane M."/>
        </authorList>
    </citation>
    <scope>NUCLEOTIDE SEQUENCE [LARGE SCALE GENOMIC DNA]</scope>
    <source>
        <strain evidence="2">cv. Old Blush</strain>
    </source>
</reference>